<reference evidence="8" key="1">
    <citation type="journal article" date="2018" name="Int. J. Syst. Evol. Microbiol.">
        <title>Carboxylicivirga sediminis sp. nov., isolated from coastal sediment.</title>
        <authorList>
            <person name="Wang F.Q."/>
            <person name="Ren L.H."/>
            <person name="Zou R.J."/>
            <person name="Sun Y.Z."/>
            <person name="Liu X.J."/>
            <person name="Jiang F."/>
            <person name="Liu L.J."/>
        </authorList>
    </citation>
    <scope>NUCLEOTIDE SEQUENCE</scope>
    <source>
        <strain evidence="8">JR1</strain>
    </source>
</reference>
<dbReference type="PANTHER" id="PTHR30558">
    <property type="entry name" value="EXBD MEMBRANE COMPONENT OF PMF-DRIVEN MACROMOLECULE IMPORT SYSTEM"/>
    <property type="match status" value="1"/>
</dbReference>
<name>A0A941F301_9BACT</name>
<evidence type="ECO:0000256" key="5">
    <source>
        <dbReference type="ARBA" id="ARBA00022989"/>
    </source>
</evidence>
<reference evidence="8" key="2">
    <citation type="submission" date="2021-04" db="EMBL/GenBank/DDBJ databases">
        <authorList>
            <person name="Zhang T."/>
            <person name="Zhang Y."/>
            <person name="Lu D."/>
            <person name="Zuo D."/>
            <person name="Du Z."/>
        </authorList>
    </citation>
    <scope>NUCLEOTIDE SEQUENCE</scope>
    <source>
        <strain evidence="8">JR1</strain>
    </source>
</reference>
<dbReference type="EMBL" id="JAGTAR010000012">
    <property type="protein sequence ID" value="MBR8535796.1"/>
    <property type="molecule type" value="Genomic_DNA"/>
</dbReference>
<evidence type="ECO:0000256" key="4">
    <source>
        <dbReference type="ARBA" id="ARBA00022692"/>
    </source>
</evidence>
<sequence length="191" mass="21729">MARRESQEVNAGSMADIAFLLLIFFLVTTTMDSDKGLGTILPPYEEEPPIDNKAKNERNVFEILVNANNQLMVEKQEMDIAHLTEATKEFILNPHNLPELSDKETRKITLLGQRQVSKGVISLQTANDTKYQVYLTVQNELLRAFNEMRNDFAIRTFGKEYNDLDKNEKDAVRESIPKLISEAEPVKIAAN</sequence>
<keyword evidence="9" id="KW-1185">Reference proteome</keyword>
<comment type="subcellular location">
    <subcellularLocation>
        <location evidence="1">Cell membrane</location>
        <topology evidence="1">Single-pass membrane protein</topology>
    </subcellularLocation>
    <subcellularLocation>
        <location evidence="7">Cell membrane</location>
        <topology evidence="7">Single-pass type II membrane protein</topology>
    </subcellularLocation>
</comment>
<accession>A0A941F301</accession>
<evidence type="ECO:0000256" key="7">
    <source>
        <dbReference type="RuleBase" id="RU003879"/>
    </source>
</evidence>
<dbReference type="GO" id="GO:0015031">
    <property type="term" value="P:protein transport"/>
    <property type="evidence" value="ECO:0007669"/>
    <property type="project" value="UniProtKB-KW"/>
</dbReference>
<comment type="caution">
    <text evidence="8">The sequence shown here is derived from an EMBL/GenBank/DDBJ whole genome shotgun (WGS) entry which is preliminary data.</text>
</comment>
<evidence type="ECO:0000256" key="2">
    <source>
        <dbReference type="ARBA" id="ARBA00005811"/>
    </source>
</evidence>
<dbReference type="PANTHER" id="PTHR30558:SF3">
    <property type="entry name" value="BIOPOLYMER TRANSPORT PROTEIN EXBD-RELATED"/>
    <property type="match status" value="1"/>
</dbReference>
<dbReference type="AlphaFoldDB" id="A0A941F301"/>
<comment type="similarity">
    <text evidence="2 7">Belongs to the ExbD/TolR family.</text>
</comment>
<keyword evidence="4 7" id="KW-0812">Transmembrane</keyword>
<protein>
    <submittedName>
        <fullName evidence="8">Biopolymer transporter ExbD</fullName>
    </submittedName>
</protein>
<dbReference type="GO" id="GO:0022857">
    <property type="term" value="F:transmembrane transporter activity"/>
    <property type="evidence" value="ECO:0007669"/>
    <property type="project" value="InterPro"/>
</dbReference>
<organism evidence="8 9">
    <name type="scientific">Carboxylicivirga sediminis</name>
    <dbReference type="NCBI Taxonomy" id="2006564"/>
    <lineage>
        <taxon>Bacteria</taxon>
        <taxon>Pseudomonadati</taxon>
        <taxon>Bacteroidota</taxon>
        <taxon>Bacteroidia</taxon>
        <taxon>Marinilabiliales</taxon>
        <taxon>Marinilabiliaceae</taxon>
        <taxon>Carboxylicivirga</taxon>
    </lineage>
</organism>
<keyword evidence="7" id="KW-0653">Protein transport</keyword>
<dbReference type="RefSeq" id="WP_212190108.1">
    <property type="nucleotide sequence ID" value="NZ_JAGTAR010000012.1"/>
</dbReference>
<evidence type="ECO:0000256" key="6">
    <source>
        <dbReference type="ARBA" id="ARBA00023136"/>
    </source>
</evidence>
<dbReference type="Pfam" id="PF02472">
    <property type="entry name" value="ExbD"/>
    <property type="match status" value="1"/>
</dbReference>
<keyword evidence="5" id="KW-1133">Transmembrane helix</keyword>
<evidence type="ECO:0000256" key="3">
    <source>
        <dbReference type="ARBA" id="ARBA00022475"/>
    </source>
</evidence>
<dbReference type="InterPro" id="IPR003400">
    <property type="entry name" value="ExbD"/>
</dbReference>
<gene>
    <name evidence="8" type="ORF">KDU71_09540</name>
</gene>
<dbReference type="GO" id="GO:0005886">
    <property type="term" value="C:plasma membrane"/>
    <property type="evidence" value="ECO:0007669"/>
    <property type="project" value="UniProtKB-SubCell"/>
</dbReference>
<evidence type="ECO:0000313" key="9">
    <source>
        <dbReference type="Proteomes" id="UP000679220"/>
    </source>
</evidence>
<keyword evidence="3" id="KW-1003">Cell membrane</keyword>
<keyword evidence="6" id="KW-0472">Membrane</keyword>
<keyword evidence="7" id="KW-0813">Transport</keyword>
<evidence type="ECO:0000256" key="1">
    <source>
        <dbReference type="ARBA" id="ARBA00004162"/>
    </source>
</evidence>
<dbReference type="Proteomes" id="UP000679220">
    <property type="component" value="Unassembled WGS sequence"/>
</dbReference>
<proteinExistence type="inferred from homology"/>
<evidence type="ECO:0000313" key="8">
    <source>
        <dbReference type="EMBL" id="MBR8535796.1"/>
    </source>
</evidence>